<dbReference type="EMBL" id="CAJOAY010001588">
    <property type="protein sequence ID" value="CAF3862288.1"/>
    <property type="molecule type" value="Genomic_DNA"/>
</dbReference>
<dbReference type="EMBL" id="CAJNON010001096">
    <property type="protein sequence ID" value="CAF1427236.1"/>
    <property type="molecule type" value="Genomic_DNA"/>
</dbReference>
<dbReference type="Proteomes" id="UP000663881">
    <property type="component" value="Unassembled WGS sequence"/>
</dbReference>
<evidence type="ECO:0000313" key="2">
    <source>
        <dbReference type="EMBL" id="CAF1350271.1"/>
    </source>
</evidence>
<name>A0A815HCA6_9BILA</name>
<dbReference type="OrthoDB" id="6931295at2759"/>
<reference evidence="2" key="1">
    <citation type="submission" date="2021-02" db="EMBL/GenBank/DDBJ databases">
        <authorList>
            <person name="Nowell W R."/>
        </authorList>
    </citation>
    <scope>NUCLEOTIDE SEQUENCE</scope>
</reference>
<dbReference type="Proteomes" id="UP000663891">
    <property type="component" value="Unassembled WGS sequence"/>
</dbReference>
<proteinExistence type="predicted"/>
<protein>
    <recommendedName>
        <fullName evidence="6">Gag-like protein</fullName>
    </recommendedName>
</protein>
<organism evidence="2 5">
    <name type="scientific">Adineta steineri</name>
    <dbReference type="NCBI Taxonomy" id="433720"/>
    <lineage>
        <taxon>Eukaryota</taxon>
        <taxon>Metazoa</taxon>
        <taxon>Spiralia</taxon>
        <taxon>Gnathifera</taxon>
        <taxon>Rotifera</taxon>
        <taxon>Eurotatoria</taxon>
        <taxon>Bdelloidea</taxon>
        <taxon>Adinetida</taxon>
        <taxon>Adinetidae</taxon>
        <taxon>Adineta</taxon>
    </lineage>
</organism>
<evidence type="ECO:0000313" key="5">
    <source>
        <dbReference type="Proteomes" id="UP000663860"/>
    </source>
</evidence>
<feature type="compositionally biased region" description="Polar residues" evidence="1">
    <location>
        <begin position="586"/>
        <end position="604"/>
    </location>
</feature>
<feature type="compositionally biased region" description="Polar residues" evidence="1">
    <location>
        <begin position="613"/>
        <end position="627"/>
    </location>
</feature>
<dbReference type="Proteomes" id="UP000663860">
    <property type="component" value="Unassembled WGS sequence"/>
</dbReference>
<dbReference type="EMBL" id="CAJNOE010000872">
    <property type="protein sequence ID" value="CAF1350271.1"/>
    <property type="molecule type" value="Genomic_DNA"/>
</dbReference>
<comment type="caution">
    <text evidence="2">The sequence shown here is derived from an EMBL/GenBank/DDBJ whole genome shotgun (WGS) entry which is preliminary data.</text>
</comment>
<evidence type="ECO:0000256" key="1">
    <source>
        <dbReference type="SAM" id="MobiDB-lite"/>
    </source>
</evidence>
<feature type="region of interest" description="Disordered" evidence="1">
    <location>
        <begin position="131"/>
        <end position="152"/>
    </location>
</feature>
<evidence type="ECO:0008006" key="6">
    <source>
        <dbReference type="Google" id="ProtNLM"/>
    </source>
</evidence>
<evidence type="ECO:0000313" key="3">
    <source>
        <dbReference type="EMBL" id="CAF1427236.1"/>
    </source>
</evidence>
<gene>
    <name evidence="2" type="ORF">IZO911_LOCUS36731</name>
    <name evidence="4" type="ORF">OKA104_LOCUS22108</name>
    <name evidence="3" type="ORF">VCS650_LOCUS38076</name>
</gene>
<accession>A0A815HCA6</accession>
<feature type="region of interest" description="Disordered" evidence="1">
    <location>
        <begin position="586"/>
        <end position="627"/>
    </location>
</feature>
<sequence length="627" mass="71793">MSLIKLPLEGFQTISDQSEIEYWQDQMKNDGQFIQFMTEIFKKKKLETLREQKNINMNHQPPLLTSSQPPPVQESIRHLPNHMDQPVVPSNHQQQYSQHYGPLMDTTNDKYNANPDYQDITTSRRTWEEVSPEYQVKHRTKKHRPHETSPRTVATNVAPLTLSTTATKEDQHHHLQVLPSHVKRAITSNLPCFFIKFRGVDESDQGISISAMKVAELIRRTIFQQTTQAIRDLSLLIPVGKNRFKIGVTTKKSFLLLWKCKWPDRIDNFEVEVERPRALPDCCALVVRNVPADLSNEFVYNEITKSITSAVSLAKMNYHRQRPTNDFRFCVPDEIEYNEMIDIGRIAIGQMLLPVTTFQSSLKMTFCTNCWELGHIRPQCKVGPRCRLCLDPWDSQHTCNKPNMCAQCHGPHSSLSMECSAVRSYRRNLKEEVSKAVEEGRIKQVDNNKVMARPGDTDADFPSIQQSSQVKKAWNITQRITTTTEENESNKQDQLSKLNIQIGSILEVTQRLENKFDNIVTRIESLEKISTINKQGIMVLANILQQTINASIGKKQLTTIMNLAYQIEKFKEDLVEKFNTLGNNQVQADPSSRQGTNDSSNHVATGTGDETIEQVTQKDNLIDTNDE</sequence>
<evidence type="ECO:0000313" key="4">
    <source>
        <dbReference type="EMBL" id="CAF3862288.1"/>
    </source>
</evidence>
<dbReference type="AlphaFoldDB" id="A0A815HCA6"/>